<feature type="domain" description="PAC" evidence="2">
    <location>
        <begin position="211"/>
        <end position="265"/>
    </location>
</feature>
<dbReference type="PROSITE" id="PS50113">
    <property type="entry name" value="PAC"/>
    <property type="match status" value="1"/>
</dbReference>
<dbReference type="SMART" id="SM00086">
    <property type="entry name" value="PAC"/>
    <property type="match status" value="2"/>
</dbReference>
<sequence>MSGKDLHEVNDLIDRMPGTFYRRSMVGDRALLLITHGCEHITGYTTQDWLTGQVTFKDIICPEFYSHYKKVVDESLRLARPYSVEYQIIKQDGMRLWVWEQGHGVFSADKLETIEGYITDIDAQKHREVGLERQLESKQQLLEEYKGAVDRSAIVSKTDARGVITYVNEQFCSVSGFQPAELIGATHSIVRHPDTPDIIFKELWSTIQSGKAWIGTLRNRSKSGDDYYVRSAISPITDANGEIVEFISVRFDVTELVKKDQTIRRQTTDQLTGLANRQGLLETLSQNLSGYLIIININDFKLVNEYFGFEVGDQLLCDLAGLLQRIAEQYALKLFRLSGDEFAFFTNEATRDLSFDRICDLIVEMVATNNLKVLETEFALAVTAGASSGACPELLLHADIALHSAKAQNHSVEIYDTYSPLKRQIDNNITWLKRIREAIADDRIEVFAQPIVDASDVESVRYECLMRLREDETFCSPYLFLQAAKNGRLYGDLTRIMVEKACRFFSDRCEAFSLNITASDILNPVTANHILESIKRYAVGDRLIFELVESEAIENSELVIDFLDRVKVLGCQLAIDDFGTGYSNFEYLLKLDIDYIKIDGSLIRYIDRDENARIVAATVVDFARRLNVKTVAEYVHSADVEKAAREIGVDYLQGFLLGEPVPLSKL</sequence>
<dbReference type="SUPFAM" id="SSF55073">
    <property type="entry name" value="Nucleotide cyclase"/>
    <property type="match status" value="1"/>
</dbReference>
<dbReference type="EMBL" id="AAOW01000034">
    <property type="protein sequence ID" value="EAR59747.1"/>
    <property type="molecule type" value="Genomic_DNA"/>
</dbReference>
<dbReference type="InterPro" id="IPR001633">
    <property type="entry name" value="EAL_dom"/>
</dbReference>
<dbReference type="GO" id="GO:0071111">
    <property type="term" value="F:cyclic-guanylate-specific phosphodiesterase activity"/>
    <property type="evidence" value="ECO:0007669"/>
    <property type="project" value="InterPro"/>
</dbReference>
<dbReference type="AlphaFoldDB" id="A0A7U8C1E6"/>
<dbReference type="Gene3D" id="3.30.70.270">
    <property type="match status" value="1"/>
</dbReference>
<dbReference type="InterPro" id="IPR013655">
    <property type="entry name" value="PAS_fold_3"/>
</dbReference>
<dbReference type="InterPro" id="IPR000014">
    <property type="entry name" value="PAS"/>
</dbReference>
<evidence type="ECO:0000313" key="5">
    <source>
        <dbReference type="EMBL" id="EAR59747.1"/>
    </source>
</evidence>
<dbReference type="InterPro" id="IPR043128">
    <property type="entry name" value="Rev_trsase/Diguanyl_cyclase"/>
</dbReference>
<dbReference type="PROSITE" id="PS50887">
    <property type="entry name" value="GGDEF"/>
    <property type="match status" value="1"/>
</dbReference>
<dbReference type="NCBIfam" id="TIGR00254">
    <property type="entry name" value="GGDEF"/>
    <property type="match status" value="1"/>
</dbReference>
<dbReference type="InterPro" id="IPR000700">
    <property type="entry name" value="PAS-assoc_C"/>
</dbReference>
<dbReference type="SUPFAM" id="SSF55785">
    <property type="entry name" value="PYP-like sensor domain (PAS domain)"/>
    <property type="match status" value="2"/>
</dbReference>
<dbReference type="Gene3D" id="3.30.450.20">
    <property type="entry name" value="PAS domain"/>
    <property type="match status" value="2"/>
</dbReference>
<organism evidence="5 6">
    <name type="scientific">Neptuniibacter caesariensis</name>
    <dbReference type="NCBI Taxonomy" id="207954"/>
    <lineage>
        <taxon>Bacteria</taxon>
        <taxon>Pseudomonadati</taxon>
        <taxon>Pseudomonadota</taxon>
        <taxon>Gammaproteobacteria</taxon>
        <taxon>Oceanospirillales</taxon>
        <taxon>Oceanospirillaceae</taxon>
        <taxon>Neptuniibacter</taxon>
    </lineage>
</organism>
<evidence type="ECO:0000259" key="3">
    <source>
        <dbReference type="PROSITE" id="PS50883"/>
    </source>
</evidence>
<feature type="domain" description="PAS" evidence="1">
    <location>
        <begin position="159"/>
        <end position="210"/>
    </location>
</feature>
<dbReference type="RefSeq" id="WP_007020162.1">
    <property type="nucleotide sequence ID" value="NZ_CH724125.1"/>
</dbReference>
<dbReference type="InterPro" id="IPR050706">
    <property type="entry name" value="Cyclic-di-GMP_PDE-like"/>
</dbReference>
<dbReference type="Pfam" id="PF00990">
    <property type="entry name" value="GGDEF"/>
    <property type="match status" value="1"/>
</dbReference>
<dbReference type="Gene3D" id="3.20.20.450">
    <property type="entry name" value="EAL domain"/>
    <property type="match status" value="1"/>
</dbReference>
<feature type="domain" description="GGDEF" evidence="4">
    <location>
        <begin position="288"/>
        <end position="417"/>
    </location>
</feature>
<accession>A0A7U8C1E6</accession>
<dbReference type="SUPFAM" id="SSF141868">
    <property type="entry name" value="EAL domain-like"/>
    <property type="match status" value="1"/>
</dbReference>
<comment type="caution">
    <text evidence="5">The sequence shown here is derived from an EMBL/GenBank/DDBJ whole genome shotgun (WGS) entry which is preliminary data.</text>
</comment>
<dbReference type="SMART" id="SM00267">
    <property type="entry name" value="GGDEF"/>
    <property type="match status" value="1"/>
</dbReference>
<reference evidence="5 6" key="1">
    <citation type="submission" date="2006-02" db="EMBL/GenBank/DDBJ databases">
        <authorList>
            <person name="Pinhassi J."/>
            <person name="Pedros-Alio C."/>
            <person name="Ferriera S."/>
            <person name="Johnson J."/>
            <person name="Kravitz S."/>
            <person name="Halpern A."/>
            <person name="Remington K."/>
            <person name="Beeson K."/>
            <person name="Tran B."/>
            <person name="Rogers Y.-H."/>
            <person name="Friedman R."/>
            <person name="Venter J.C."/>
        </authorList>
    </citation>
    <scope>NUCLEOTIDE SEQUENCE [LARGE SCALE GENOMIC DNA]</scope>
    <source>
        <strain evidence="5 6">MED92</strain>
    </source>
</reference>
<dbReference type="NCBIfam" id="TIGR00229">
    <property type="entry name" value="sensory_box"/>
    <property type="match status" value="1"/>
</dbReference>
<dbReference type="InterPro" id="IPR035965">
    <property type="entry name" value="PAS-like_dom_sf"/>
</dbReference>
<name>A0A7U8C1E6_NEPCE</name>
<dbReference type="SMART" id="SM00052">
    <property type="entry name" value="EAL"/>
    <property type="match status" value="1"/>
</dbReference>
<dbReference type="PANTHER" id="PTHR33121:SF79">
    <property type="entry name" value="CYCLIC DI-GMP PHOSPHODIESTERASE PDED-RELATED"/>
    <property type="match status" value="1"/>
</dbReference>
<gene>
    <name evidence="5" type="ORF">MED92_12481</name>
</gene>
<evidence type="ECO:0000313" key="6">
    <source>
        <dbReference type="Proteomes" id="UP000002171"/>
    </source>
</evidence>
<dbReference type="Pfam" id="PF00563">
    <property type="entry name" value="EAL"/>
    <property type="match status" value="1"/>
</dbReference>
<protein>
    <submittedName>
        <fullName evidence="5">Nitrogen fixation positive protein</fullName>
    </submittedName>
</protein>
<evidence type="ECO:0000259" key="2">
    <source>
        <dbReference type="PROSITE" id="PS50113"/>
    </source>
</evidence>
<dbReference type="InterPro" id="IPR000160">
    <property type="entry name" value="GGDEF_dom"/>
</dbReference>
<dbReference type="CDD" id="cd01948">
    <property type="entry name" value="EAL"/>
    <property type="match status" value="1"/>
</dbReference>
<dbReference type="CDD" id="cd01949">
    <property type="entry name" value="GGDEF"/>
    <property type="match status" value="1"/>
</dbReference>
<evidence type="ECO:0000259" key="1">
    <source>
        <dbReference type="PROSITE" id="PS50112"/>
    </source>
</evidence>
<dbReference type="OrthoDB" id="8416215at2"/>
<dbReference type="InterPro" id="IPR029787">
    <property type="entry name" value="Nucleotide_cyclase"/>
</dbReference>
<evidence type="ECO:0000259" key="4">
    <source>
        <dbReference type="PROSITE" id="PS50887"/>
    </source>
</evidence>
<dbReference type="InterPro" id="IPR035919">
    <property type="entry name" value="EAL_sf"/>
</dbReference>
<dbReference type="CDD" id="cd00130">
    <property type="entry name" value="PAS"/>
    <property type="match status" value="1"/>
</dbReference>
<dbReference type="InterPro" id="IPR001610">
    <property type="entry name" value="PAC"/>
</dbReference>
<dbReference type="Pfam" id="PF08447">
    <property type="entry name" value="PAS_3"/>
    <property type="match status" value="2"/>
</dbReference>
<keyword evidence="6" id="KW-1185">Reference proteome</keyword>
<feature type="domain" description="EAL" evidence="3">
    <location>
        <begin position="428"/>
        <end position="666"/>
    </location>
</feature>
<proteinExistence type="predicted"/>
<dbReference type="PANTHER" id="PTHR33121">
    <property type="entry name" value="CYCLIC DI-GMP PHOSPHODIESTERASE PDEF"/>
    <property type="match status" value="1"/>
</dbReference>
<dbReference type="Proteomes" id="UP000002171">
    <property type="component" value="Unassembled WGS sequence"/>
</dbReference>
<dbReference type="PROSITE" id="PS50883">
    <property type="entry name" value="EAL"/>
    <property type="match status" value="1"/>
</dbReference>
<dbReference type="PROSITE" id="PS50112">
    <property type="entry name" value="PAS"/>
    <property type="match status" value="1"/>
</dbReference>